<organism evidence="1">
    <name type="scientific">viral metagenome</name>
    <dbReference type="NCBI Taxonomy" id="1070528"/>
    <lineage>
        <taxon>unclassified sequences</taxon>
        <taxon>metagenomes</taxon>
        <taxon>organismal metagenomes</taxon>
    </lineage>
</organism>
<dbReference type="EMBL" id="MN739159">
    <property type="protein sequence ID" value="QHS91348.1"/>
    <property type="molecule type" value="Genomic_DNA"/>
</dbReference>
<reference evidence="1" key="1">
    <citation type="journal article" date="2020" name="Nature">
        <title>Giant virus diversity and host interactions through global metagenomics.</title>
        <authorList>
            <person name="Schulz F."/>
            <person name="Roux S."/>
            <person name="Paez-Espino D."/>
            <person name="Jungbluth S."/>
            <person name="Walsh D.A."/>
            <person name="Denef V.J."/>
            <person name="McMahon K.D."/>
            <person name="Konstantinidis K.T."/>
            <person name="Eloe-Fadrosh E.A."/>
            <person name="Kyrpides N.C."/>
            <person name="Woyke T."/>
        </authorList>
    </citation>
    <scope>NUCLEOTIDE SEQUENCE</scope>
    <source>
        <strain evidence="1">GVMAG-M-3300013004-44</strain>
    </source>
</reference>
<accession>A0A6C0BIV4</accession>
<name>A0A6C0BIV4_9ZZZZ</name>
<dbReference type="AlphaFoldDB" id="A0A6C0BIV4"/>
<sequence>MGKVLKTKEDRLKEGIHLLTQLRDSHVKEQYFGYQELKRMISEWVNTGEAWHGKIPFPEHGREAVVELPKFNNKAAGIHFNVKSFI</sequence>
<evidence type="ECO:0000313" key="1">
    <source>
        <dbReference type="EMBL" id="QHS91348.1"/>
    </source>
</evidence>
<protein>
    <submittedName>
        <fullName evidence="1">Uncharacterized protein</fullName>
    </submittedName>
</protein>
<proteinExistence type="predicted"/>